<dbReference type="PANTHER" id="PTHR42877">
    <property type="entry name" value="L-ORNITHINE N(5)-MONOOXYGENASE-RELATED"/>
    <property type="match status" value="1"/>
</dbReference>
<comment type="caution">
    <text evidence="5">The sequence shown here is derived from an EMBL/GenBank/DDBJ whole genome shotgun (WGS) entry which is preliminary data.</text>
</comment>
<evidence type="ECO:0000256" key="3">
    <source>
        <dbReference type="ARBA" id="ARBA00022827"/>
    </source>
</evidence>
<dbReference type="OrthoDB" id="74360at2759"/>
<evidence type="ECO:0000256" key="2">
    <source>
        <dbReference type="ARBA" id="ARBA00022630"/>
    </source>
</evidence>
<dbReference type="InterPro" id="IPR020946">
    <property type="entry name" value="Flavin_mOase-like"/>
</dbReference>
<gene>
    <name evidence="5" type="ORF">M406DRAFT_252628</name>
</gene>
<keyword evidence="5" id="KW-0503">Monooxygenase</keyword>
<dbReference type="RefSeq" id="XP_040777760.1">
    <property type="nucleotide sequence ID" value="XM_040916856.1"/>
</dbReference>
<reference evidence="5" key="1">
    <citation type="journal article" date="2020" name="Phytopathology">
        <title>Genome sequence of the chestnut blight fungus Cryphonectria parasitica EP155: A fundamental resource for an archetypical invasive plant pathogen.</title>
        <authorList>
            <person name="Crouch J.A."/>
            <person name="Dawe A."/>
            <person name="Aerts A."/>
            <person name="Barry K."/>
            <person name="Churchill A.C.L."/>
            <person name="Grimwood J."/>
            <person name="Hillman B."/>
            <person name="Milgroom M.G."/>
            <person name="Pangilinan J."/>
            <person name="Smith M."/>
            <person name="Salamov A."/>
            <person name="Schmutz J."/>
            <person name="Yadav J."/>
            <person name="Grigoriev I.V."/>
            <person name="Nuss D."/>
        </authorList>
    </citation>
    <scope>NUCLEOTIDE SEQUENCE</scope>
    <source>
        <strain evidence="5">EP155</strain>
    </source>
</reference>
<comment type="similarity">
    <text evidence="1">Belongs to the FAD-binding monooxygenase family.</text>
</comment>
<keyword evidence="6" id="KW-1185">Reference proteome</keyword>
<dbReference type="InterPro" id="IPR036188">
    <property type="entry name" value="FAD/NAD-bd_sf"/>
</dbReference>
<keyword evidence="3" id="KW-0274">FAD</keyword>
<dbReference type="EMBL" id="MU032346">
    <property type="protein sequence ID" value="KAF3766799.1"/>
    <property type="molecule type" value="Genomic_DNA"/>
</dbReference>
<dbReference type="GO" id="GO:0004499">
    <property type="term" value="F:N,N-dimethylaniline monooxygenase activity"/>
    <property type="evidence" value="ECO:0007669"/>
    <property type="project" value="InterPro"/>
</dbReference>
<evidence type="ECO:0000313" key="5">
    <source>
        <dbReference type="EMBL" id="KAF3766799.1"/>
    </source>
</evidence>
<protein>
    <submittedName>
        <fullName evidence="5">Monooxygenase</fullName>
    </submittedName>
</protein>
<dbReference type="AlphaFoldDB" id="A0A9P4Y5F0"/>
<accession>A0A9P4Y5F0</accession>
<keyword evidence="4" id="KW-0560">Oxidoreductase</keyword>
<evidence type="ECO:0000256" key="1">
    <source>
        <dbReference type="ARBA" id="ARBA00010139"/>
    </source>
</evidence>
<dbReference type="Proteomes" id="UP000803844">
    <property type="component" value="Unassembled WGS sequence"/>
</dbReference>
<name>A0A9P4Y5F0_CRYP1</name>
<keyword evidence="2" id="KW-0285">Flavoprotein</keyword>
<dbReference type="Gene3D" id="3.50.50.60">
    <property type="entry name" value="FAD/NAD(P)-binding domain"/>
    <property type="match status" value="2"/>
</dbReference>
<dbReference type="GeneID" id="63833985"/>
<sequence>MTDTDKAGEGCRYTQFACIGTGFSGIGLGATLKRWYDISDVQFFERHQDLGGTWFANRYPGCACDIPSALFSLSYEPNPDWSRVLPPSVELWEYLDRVAAKYDLRPRMTFRAEVKKAEWIEERARWRLTVERLENGDEFLHECQFLFGATGQLVRPKKLDVPGLESFEGRVSHSAEWPEDLDLTGKRVVVFGNGCTGAQVVPAIVGQTKHLTHIVRTKHWILPGVDQAIDDNTRAILKNPIMGRLSRFAIFAFAEDQLRYFYTNWDGNRYRKKVTKQAEDYMRKMAPAKYHDMLIPDFEVGCRRRIFDPGYLASLHAENLELTDTAVEKIVAEGVRLVDGRLIEADVIVACNGFETEDFMSPMEVIGVNGETIKDHWAKFAGRPEAYNCSVMSGFPNFFAILGPNSLTGHTSAIMASENSINYALRVIKPLLDGQGTTAELSFDAEQKYVYKMQDALSKTVLATGCGSWYVSKLDNGKEWNMAVYPWTQGHYWWRSLFPVWRDWQFRVSGTPPTAFFQVTLVALHVY</sequence>
<dbReference type="GO" id="GO:0050661">
    <property type="term" value="F:NADP binding"/>
    <property type="evidence" value="ECO:0007669"/>
    <property type="project" value="InterPro"/>
</dbReference>
<dbReference type="PANTHER" id="PTHR42877:SF10">
    <property type="entry name" value="L-ORNITHINE N(5)-OXYGENASE"/>
    <property type="match status" value="1"/>
</dbReference>
<proteinExistence type="inferred from homology"/>
<dbReference type="InterPro" id="IPR051209">
    <property type="entry name" value="FAD-bind_Monooxygenase_sf"/>
</dbReference>
<dbReference type="GO" id="GO:0050660">
    <property type="term" value="F:flavin adenine dinucleotide binding"/>
    <property type="evidence" value="ECO:0007669"/>
    <property type="project" value="InterPro"/>
</dbReference>
<organism evidence="5 6">
    <name type="scientific">Cryphonectria parasitica (strain ATCC 38755 / EP155)</name>
    <dbReference type="NCBI Taxonomy" id="660469"/>
    <lineage>
        <taxon>Eukaryota</taxon>
        <taxon>Fungi</taxon>
        <taxon>Dikarya</taxon>
        <taxon>Ascomycota</taxon>
        <taxon>Pezizomycotina</taxon>
        <taxon>Sordariomycetes</taxon>
        <taxon>Sordariomycetidae</taxon>
        <taxon>Diaporthales</taxon>
        <taxon>Cryphonectriaceae</taxon>
        <taxon>Cryphonectria-Endothia species complex</taxon>
        <taxon>Cryphonectria</taxon>
    </lineage>
</organism>
<dbReference type="Pfam" id="PF00743">
    <property type="entry name" value="FMO-like"/>
    <property type="match status" value="1"/>
</dbReference>
<dbReference type="SUPFAM" id="SSF51905">
    <property type="entry name" value="FAD/NAD(P)-binding domain"/>
    <property type="match status" value="2"/>
</dbReference>
<evidence type="ECO:0000256" key="4">
    <source>
        <dbReference type="ARBA" id="ARBA00023002"/>
    </source>
</evidence>
<evidence type="ECO:0000313" key="6">
    <source>
        <dbReference type="Proteomes" id="UP000803844"/>
    </source>
</evidence>